<protein>
    <submittedName>
        <fullName evidence="7">AF4/FMR2 member 3</fullName>
    </submittedName>
</protein>
<feature type="domain" description="AF4/FMR2 C-terminal homology" evidence="6">
    <location>
        <begin position="1"/>
        <end position="208"/>
    </location>
</feature>
<keyword evidence="8" id="KW-1185">Reference proteome</keyword>
<feature type="region of interest" description="Disordered" evidence="5">
    <location>
        <begin position="101"/>
        <end position="127"/>
    </location>
</feature>
<keyword evidence="3" id="KW-0597">Phosphoprotein</keyword>
<organism evidence="7 8">
    <name type="scientific">Xenotaenia resolanae</name>
    <dbReference type="NCBI Taxonomy" id="208358"/>
    <lineage>
        <taxon>Eukaryota</taxon>
        <taxon>Metazoa</taxon>
        <taxon>Chordata</taxon>
        <taxon>Craniata</taxon>
        <taxon>Vertebrata</taxon>
        <taxon>Euteleostomi</taxon>
        <taxon>Actinopterygii</taxon>
        <taxon>Neopterygii</taxon>
        <taxon>Teleostei</taxon>
        <taxon>Neoteleostei</taxon>
        <taxon>Acanthomorphata</taxon>
        <taxon>Ovalentaria</taxon>
        <taxon>Atherinomorphae</taxon>
        <taxon>Cyprinodontiformes</taxon>
        <taxon>Goodeidae</taxon>
        <taxon>Xenotaenia</taxon>
    </lineage>
</organism>
<dbReference type="InterPro" id="IPR043640">
    <property type="entry name" value="AF4/FMR2_CHD"/>
</dbReference>
<evidence type="ECO:0000256" key="5">
    <source>
        <dbReference type="SAM" id="MobiDB-lite"/>
    </source>
</evidence>
<feature type="compositionally biased region" description="Low complexity" evidence="5">
    <location>
        <begin position="102"/>
        <end position="111"/>
    </location>
</feature>
<evidence type="ECO:0000256" key="1">
    <source>
        <dbReference type="ARBA" id="ARBA00004123"/>
    </source>
</evidence>
<name>A0ABV0W6Z6_9TELE</name>
<comment type="caution">
    <text evidence="7">The sequence shown here is derived from an EMBL/GenBank/DDBJ whole genome shotgun (WGS) entry which is preliminary data.</text>
</comment>
<evidence type="ECO:0000313" key="7">
    <source>
        <dbReference type="EMBL" id="MEQ2265331.1"/>
    </source>
</evidence>
<dbReference type="Pfam" id="PF18876">
    <property type="entry name" value="AFF4_CHD"/>
    <property type="match status" value="1"/>
</dbReference>
<sequence>MECGKAMEEGPLEAKSPFTMYSETVELIRYAMRLKGNSGPGVRQEDKQLAVLCYRCLALLYWQMFRLKKDYALKYSKVLLDYFKGSPKVPTTPPCWMDSEKGTTGLSSSLSPTAKHQRRGSNGGSSAASLISIPQRIHQMAANHLTITNSVLYSYEYWEVADNLAKENKEFFNYLNTLSGPLTLHSSIAHAVQYTRQALQWIRISAKLN</sequence>
<comment type="similarity">
    <text evidence="2">Belongs to the AF4 family.</text>
</comment>
<evidence type="ECO:0000313" key="8">
    <source>
        <dbReference type="Proteomes" id="UP001444071"/>
    </source>
</evidence>
<gene>
    <name evidence="7" type="primary">AFF3</name>
    <name evidence="7" type="ORF">XENORESO_005480</name>
</gene>
<evidence type="ECO:0000256" key="3">
    <source>
        <dbReference type="ARBA" id="ARBA00022553"/>
    </source>
</evidence>
<dbReference type="PANTHER" id="PTHR10528:SF16">
    <property type="entry name" value="AF4_FMR2 FAMILY MEMBER 3"/>
    <property type="match status" value="1"/>
</dbReference>
<comment type="subcellular location">
    <subcellularLocation>
        <location evidence="1">Nucleus</location>
    </subcellularLocation>
</comment>
<reference evidence="7 8" key="1">
    <citation type="submission" date="2021-06" db="EMBL/GenBank/DDBJ databases">
        <authorList>
            <person name="Palmer J.M."/>
        </authorList>
    </citation>
    <scope>NUCLEOTIDE SEQUENCE [LARGE SCALE GENOMIC DNA]</scope>
    <source>
        <strain evidence="7 8">XR_2019</strain>
        <tissue evidence="7">Muscle</tissue>
    </source>
</reference>
<evidence type="ECO:0000256" key="2">
    <source>
        <dbReference type="ARBA" id="ARBA00007354"/>
    </source>
</evidence>
<accession>A0ABV0W6Z6</accession>
<dbReference type="Proteomes" id="UP001444071">
    <property type="component" value="Unassembled WGS sequence"/>
</dbReference>
<proteinExistence type="inferred from homology"/>
<dbReference type="EMBL" id="JAHRIM010032015">
    <property type="protein sequence ID" value="MEQ2265331.1"/>
    <property type="molecule type" value="Genomic_DNA"/>
</dbReference>
<keyword evidence="4" id="KW-0539">Nucleus</keyword>
<evidence type="ECO:0000259" key="6">
    <source>
        <dbReference type="Pfam" id="PF18876"/>
    </source>
</evidence>
<evidence type="ECO:0000256" key="4">
    <source>
        <dbReference type="ARBA" id="ARBA00023242"/>
    </source>
</evidence>
<dbReference type="PANTHER" id="PTHR10528">
    <property type="entry name" value="AF4/FMR2 FAMILY MEMBER"/>
    <property type="match status" value="1"/>
</dbReference>
<dbReference type="InterPro" id="IPR007797">
    <property type="entry name" value="AF4/FMR2"/>
</dbReference>